<protein>
    <submittedName>
        <fullName evidence="1">Uncharacterized protein</fullName>
    </submittedName>
</protein>
<reference evidence="1 2" key="1">
    <citation type="submission" date="2020-08" db="EMBL/GenBank/DDBJ databases">
        <authorList>
            <person name="Koutsovoulos G."/>
            <person name="Danchin GJ E."/>
        </authorList>
    </citation>
    <scope>NUCLEOTIDE SEQUENCE [LARGE SCALE GENOMIC DNA]</scope>
</reference>
<name>A0A6V7US34_MELEN</name>
<dbReference type="AlphaFoldDB" id="A0A6V7US34"/>
<comment type="caution">
    <text evidence="1">The sequence shown here is derived from an EMBL/GenBank/DDBJ whole genome shotgun (WGS) entry which is preliminary data.</text>
</comment>
<proteinExistence type="predicted"/>
<sequence>MKRIWDSLGRILWSFSLSLRDDHSWFSSLNLKISSNTKLGKRSSTSIWKEVVSYV</sequence>
<dbReference type="EMBL" id="CAJEWN010000095">
    <property type="protein sequence ID" value="CAD2163078.1"/>
    <property type="molecule type" value="Genomic_DNA"/>
</dbReference>
<gene>
    <name evidence="1" type="ORF">MENT_LOCUS15799</name>
</gene>
<organism evidence="1 2">
    <name type="scientific">Meloidogyne enterolobii</name>
    <name type="common">Root-knot nematode worm</name>
    <name type="synonym">Meloidogyne mayaguensis</name>
    <dbReference type="NCBI Taxonomy" id="390850"/>
    <lineage>
        <taxon>Eukaryota</taxon>
        <taxon>Metazoa</taxon>
        <taxon>Ecdysozoa</taxon>
        <taxon>Nematoda</taxon>
        <taxon>Chromadorea</taxon>
        <taxon>Rhabditida</taxon>
        <taxon>Tylenchina</taxon>
        <taxon>Tylenchomorpha</taxon>
        <taxon>Tylenchoidea</taxon>
        <taxon>Meloidogynidae</taxon>
        <taxon>Meloidogyninae</taxon>
        <taxon>Meloidogyne</taxon>
    </lineage>
</organism>
<accession>A0A6V7US34</accession>
<evidence type="ECO:0000313" key="2">
    <source>
        <dbReference type="Proteomes" id="UP000580250"/>
    </source>
</evidence>
<evidence type="ECO:0000313" key="1">
    <source>
        <dbReference type="EMBL" id="CAD2163078.1"/>
    </source>
</evidence>
<dbReference type="Proteomes" id="UP000580250">
    <property type="component" value="Unassembled WGS sequence"/>
</dbReference>